<evidence type="ECO:0000313" key="3">
    <source>
        <dbReference type="Proteomes" id="UP000288096"/>
    </source>
</evidence>
<dbReference type="Gene3D" id="1.50.10.140">
    <property type="match status" value="1"/>
</dbReference>
<dbReference type="AlphaFoldDB" id="A0A401FUJ2"/>
<comment type="caution">
    <text evidence="2">The sequence shown here is derived from an EMBL/GenBank/DDBJ whole genome shotgun (WGS) entry which is preliminary data.</text>
</comment>
<dbReference type="RefSeq" id="WP_124328034.1">
    <property type="nucleotide sequence ID" value="NZ_BEXT01000001.1"/>
</dbReference>
<protein>
    <submittedName>
        <fullName evidence="2">DUF3131 domain-containing protein</fullName>
    </submittedName>
</protein>
<dbReference type="Pfam" id="PF11329">
    <property type="entry name" value="DUF3131"/>
    <property type="match status" value="1"/>
</dbReference>
<dbReference type="Proteomes" id="UP000288096">
    <property type="component" value="Unassembled WGS sequence"/>
</dbReference>
<reference evidence="3" key="2">
    <citation type="submission" date="2019-01" db="EMBL/GenBank/DDBJ databases">
        <title>Genome sequence of Desulfonema ishimotonii strain Tokyo 01.</title>
        <authorList>
            <person name="Fukui M."/>
        </authorList>
    </citation>
    <scope>NUCLEOTIDE SEQUENCE [LARGE SCALE GENOMIC DNA]</scope>
    <source>
        <strain evidence="3">Tokyo 01</strain>
    </source>
</reference>
<accession>A0A401FUJ2</accession>
<proteinExistence type="predicted"/>
<dbReference type="InterPro" id="IPR021478">
    <property type="entry name" value="DUF3131"/>
</dbReference>
<keyword evidence="3" id="KW-1185">Reference proteome</keyword>
<evidence type="ECO:0000259" key="1">
    <source>
        <dbReference type="Pfam" id="PF11329"/>
    </source>
</evidence>
<dbReference type="PROSITE" id="PS51257">
    <property type="entry name" value="PROKAR_LIPOPROTEIN"/>
    <property type="match status" value="1"/>
</dbReference>
<gene>
    <name evidence="2" type="ORF">DENIS_1599</name>
</gene>
<organism evidence="2 3">
    <name type="scientific">Desulfonema ishimotonii</name>
    <dbReference type="NCBI Taxonomy" id="45657"/>
    <lineage>
        <taxon>Bacteria</taxon>
        <taxon>Pseudomonadati</taxon>
        <taxon>Thermodesulfobacteriota</taxon>
        <taxon>Desulfobacteria</taxon>
        <taxon>Desulfobacterales</taxon>
        <taxon>Desulfococcaceae</taxon>
        <taxon>Desulfonema</taxon>
    </lineage>
</organism>
<dbReference type="OrthoDB" id="5439402at2"/>
<name>A0A401FUJ2_9BACT</name>
<reference evidence="3" key="1">
    <citation type="submission" date="2017-11" db="EMBL/GenBank/DDBJ databases">
        <authorList>
            <person name="Watanabe M."/>
            <person name="Kojima H."/>
        </authorList>
    </citation>
    <scope>NUCLEOTIDE SEQUENCE [LARGE SCALE GENOMIC DNA]</scope>
    <source>
        <strain evidence="3">Tokyo 01</strain>
    </source>
</reference>
<dbReference type="EMBL" id="BEXT01000001">
    <property type="protein sequence ID" value="GBC60642.1"/>
    <property type="molecule type" value="Genomic_DNA"/>
</dbReference>
<sequence>MKPNLLLRLIAPLLCLILLSGCGLIVRGVGEGVTGFRNSEIFNQGRHGRLSETETAWAKIAWRYFENNYNPETGLVNSLHQRPSASMWHVADTLAGLVAAHELKLISPCDFDARMSALLHFLNTMPLFYGKLPNKLYHTRSGKMITYANKPGNIGWSAIDLGRLLTWLKIVKTRYPRYAEYADHAVLRWQFCDVIDDCGTLYGGARTKDGKSIRTFQEGRLGYEEYAARGFRLWGFDTTMSSRLDPYETVKIYGYEIPYDRRDKRQGGTVAPVLSTSFILDGMEFNWDRAEDNYPGLDSIHTDSVIADIAETIYRVQETRFYQEHIFTARTDHRLPEKPFFVYGTVFAEGYPWNVIAPDGTWHKNAALLASKAAFGMWALWKTPYTDQLMTVVRCLNTPEKGWYEGRRERTGGYLKVLTIGTNALVLESLLYKVKGKLFPGNARPGYYEYFTENPFNRKGKCSAAEREPCARNDNDKETR</sequence>
<evidence type="ECO:0000313" key="2">
    <source>
        <dbReference type="EMBL" id="GBC60642.1"/>
    </source>
</evidence>
<feature type="domain" description="DUF3131" evidence="1">
    <location>
        <begin position="57"/>
        <end position="436"/>
    </location>
</feature>